<dbReference type="RefSeq" id="WP_167475557.1">
    <property type="nucleotide sequence ID" value="NZ_CP046172.1"/>
</dbReference>
<keyword evidence="4" id="KW-1185">Reference proteome</keyword>
<keyword evidence="2" id="KW-1133">Transmembrane helix</keyword>
<dbReference type="KEGG" id="nah:F5544_25470"/>
<evidence type="ECO:0000313" key="3">
    <source>
        <dbReference type="EMBL" id="QIS12948.1"/>
    </source>
</evidence>
<sequence length="91" mass="9621">MRHGRGNFIAIARGIALFARGPLALLAFAAHVLAIAGACVGLIFLMPPVVSTSRRLTESARRLAPDWSGVPIPSPYQPRSHSSRTTTVSTG</sequence>
<reference evidence="3 4" key="1">
    <citation type="journal article" date="2019" name="ACS Chem. Biol.">
        <title>Identification and Mobilization of a Cryptic Antibiotic Biosynthesis Gene Locus from a Human-Pathogenic Nocardia Isolate.</title>
        <authorList>
            <person name="Herisse M."/>
            <person name="Ishida K."/>
            <person name="Porter J.L."/>
            <person name="Howden B."/>
            <person name="Hertweck C."/>
            <person name="Stinear T.P."/>
            <person name="Pidot S.J."/>
        </authorList>
    </citation>
    <scope>NUCLEOTIDE SEQUENCE [LARGE SCALE GENOMIC DNA]</scope>
    <source>
        <strain evidence="3 4">AUSMDU00012717</strain>
    </source>
</reference>
<protein>
    <submittedName>
        <fullName evidence="3">Uncharacterized protein</fullName>
    </submittedName>
</protein>
<feature type="compositionally biased region" description="Low complexity" evidence="1">
    <location>
        <begin position="79"/>
        <end position="91"/>
    </location>
</feature>
<accession>A0A6G9YIC5</accession>
<keyword evidence="2" id="KW-0812">Transmembrane</keyword>
<dbReference type="Proteomes" id="UP000503540">
    <property type="component" value="Chromosome"/>
</dbReference>
<feature type="region of interest" description="Disordered" evidence="1">
    <location>
        <begin position="65"/>
        <end position="91"/>
    </location>
</feature>
<name>A0A6G9YIC5_9NOCA</name>
<dbReference type="EMBL" id="CP046172">
    <property type="protein sequence ID" value="QIS12948.1"/>
    <property type="molecule type" value="Genomic_DNA"/>
</dbReference>
<evidence type="ECO:0000256" key="1">
    <source>
        <dbReference type="SAM" id="MobiDB-lite"/>
    </source>
</evidence>
<proteinExistence type="predicted"/>
<organism evidence="3 4">
    <name type="scientific">Nocardia arthritidis</name>
    <dbReference type="NCBI Taxonomy" id="228602"/>
    <lineage>
        <taxon>Bacteria</taxon>
        <taxon>Bacillati</taxon>
        <taxon>Actinomycetota</taxon>
        <taxon>Actinomycetes</taxon>
        <taxon>Mycobacteriales</taxon>
        <taxon>Nocardiaceae</taxon>
        <taxon>Nocardia</taxon>
    </lineage>
</organism>
<feature type="transmembrane region" description="Helical" evidence="2">
    <location>
        <begin position="23"/>
        <end position="45"/>
    </location>
</feature>
<gene>
    <name evidence="3" type="ORF">F5544_25470</name>
</gene>
<evidence type="ECO:0000256" key="2">
    <source>
        <dbReference type="SAM" id="Phobius"/>
    </source>
</evidence>
<dbReference type="AlphaFoldDB" id="A0A6G9YIC5"/>
<keyword evidence="2" id="KW-0472">Membrane</keyword>
<evidence type="ECO:0000313" key="4">
    <source>
        <dbReference type="Proteomes" id="UP000503540"/>
    </source>
</evidence>